<dbReference type="Proteomes" id="UP000078492">
    <property type="component" value="Unassembled WGS sequence"/>
</dbReference>
<keyword evidence="3" id="KW-1185">Reference proteome</keyword>
<proteinExistence type="predicted"/>
<evidence type="ECO:0000259" key="1">
    <source>
        <dbReference type="Pfam" id="PF26634"/>
    </source>
</evidence>
<evidence type="ECO:0000313" key="2">
    <source>
        <dbReference type="EMBL" id="KYN15778.1"/>
    </source>
</evidence>
<sequence>MLLDGDIEKAIDHVYGVYLSENGTILGDKYFDVDMNDFVIVDGVKYKGTPDLYKLIFKRIPEDAIYTEDDKLAYKSILLATNADRCSHNADNPILGNKGYKYKNITAPLVSGKRVEKVIQRTMTLIDNKIDYVHWDDPNELVDLKELHASARENYPRRHVIVYGYDDLWQADVVEMRPYT</sequence>
<reference evidence="2 3" key="1">
    <citation type="submission" date="2015-09" db="EMBL/GenBank/DDBJ databases">
        <title>Trachymyrmex cornetzi WGS genome.</title>
        <authorList>
            <person name="Nygaard S."/>
            <person name="Hu H."/>
            <person name="Boomsma J."/>
            <person name="Zhang G."/>
        </authorList>
    </citation>
    <scope>NUCLEOTIDE SEQUENCE [LARGE SCALE GENOMIC DNA]</scope>
    <source>
        <strain evidence="2">Tcor2-1</strain>
        <tissue evidence="2">Whole body</tissue>
    </source>
</reference>
<dbReference type="PANTHER" id="PTHR35374:SF1">
    <property type="entry name" value="PROTEIN KINASE DOMAIN-CONTAINING PROTEIN"/>
    <property type="match status" value="1"/>
</dbReference>
<dbReference type="InterPro" id="IPR058520">
    <property type="entry name" value="DUF8207"/>
</dbReference>
<organism evidence="2 3">
    <name type="scientific">Trachymyrmex cornetzi</name>
    <dbReference type="NCBI Taxonomy" id="471704"/>
    <lineage>
        <taxon>Eukaryota</taxon>
        <taxon>Metazoa</taxon>
        <taxon>Ecdysozoa</taxon>
        <taxon>Arthropoda</taxon>
        <taxon>Hexapoda</taxon>
        <taxon>Insecta</taxon>
        <taxon>Pterygota</taxon>
        <taxon>Neoptera</taxon>
        <taxon>Endopterygota</taxon>
        <taxon>Hymenoptera</taxon>
        <taxon>Apocrita</taxon>
        <taxon>Aculeata</taxon>
        <taxon>Formicoidea</taxon>
        <taxon>Formicidae</taxon>
        <taxon>Myrmicinae</taxon>
        <taxon>Trachymyrmex</taxon>
    </lineage>
</organism>
<dbReference type="AlphaFoldDB" id="A0A151J1L9"/>
<gene>
    <name evidence="2" type="ORF">ALC57_11984</name>
</gene>
<dbReference type="STRING" id="471704.A0A151J1L9"/>
<evidence type="ECO:0000313" key="3">
    <source>
        <dbReference type="Proteomes" id="UP000078492"/>
    </source>
</evidence>
<feature type="domain" description="DUF8207" evidence="1">
    <location>
        <begin position="11"/>
        <end position="110"/>
    </location>
</feature>
<name>A0A151J1L9_9HYME</name>
<dbReference type="PANTHER" id="PTHR35374">
    <property type="entry name" value="CYCLIN-DEPENDENT KINASE 11A-LIKE"/>
    <property type="match status" value="1"/>
</dbReference>
<dbReference type="Pfam" id="PF26634">
    <property type="entry name" value="DUF8207"/>
    <property type="match status" value="1"/>
</dbReference>
<accession>A0A151J1L9</accession>
<dbReference type="EMBL" id="KQ980507">
    <property type="protein sequence ID" value="KYN15778.1"/>
    <property type="molecule type" value="Genomic_DNA"/>
</dbReference>
<protein>
    <recommendedName>
        <fullName evidence="1">DUF8207 domain-containing protein</fullName>
    </recommendedName>
</protein>